<organism evidence="3 4">
    <name type="scientific">Nocardiopsis changdeensis</name>
    <dbReference type="NCBI Taxonomy" id="2831969"/>
    <lineage>
        <taxon>Bacteria</taxon>
        <taxon>Bacillati</taxon>
        <taxon>Actinomycetota</taxon>
        <taxon>Actinomycetes</taxon>
        <taxon>Streptosporangiales</taxon>
        <taxon>Nocardiopsidaceae</taxon>
        <taxon>Nocardiopsis</taxon>
    </lineage>
</organism>
<evidence type="ECO:0000313" key="3">
    <source>
        <dbReference type="EMBL" id="QUX20876.1"/>
    </source>
</evidence>
<keyword evidence="2" id="KW-0812">Transmembrane</keyword>
<feature type="region of interest" description="Disordered" evidence="1">
    <location>
        <begin position="205"/>
        <end position="245"/>
    </location>
</feature>
<feature type="compositionally biased region" description="Gly residues" evidence="1">
    <location>
        <begin position="213"/>
        <end position="245"/>
    </location>
</feature>
<reference evidence="3 4" key="1">
    <citation type="submission" date="2021-05" db="EMBL/GenBank/DDBJ databases">
        <title>Direct Submission.</title>
        <authorList>
            <person name="Li K."/>
            <person name="Gao J."/>
        </authorList>
    </citation>
    <scope>NUCLEOTIDE SEQUENCE [LARGE SCALE GENOMIC DNA]</scope>
    <source>
        <strain evidence="3 4">Mg02</strain>
    </source>
</reference>
<protein>
    <recommendedName>
        <fullName evidence="5">TIGR02234 family membrane protein</fullName>
    </recommendedName>
</protein>
<evidence type="ECO:0008006" key="5">
    <source>
        <dbReference type="Google" id="ProtNLM"/>
    </source>
</evidence>
<gene>
    <name evidence="3" type="ORF">KGD84_20660</name>
</gene>
<feature type="transmembrane region" description="Helical" evidence="2">
    <location>
        <begin position="154"/>
        <end position="175"/>
    </location>
</feature>
<feature type="transmembrane region" description="Helical" evidence="2">
    <location>
        <begin position="75"/>
        <end position="100"/>
    </location>
</feature>
<evidence type="ECO:0000313" key="4">
    <source>
        <dbReference type="Proteomes" id="UP000676079"/>
    </source>
</evidence>
<keyword evidence="2" id="KW-0472">Membrane</keyword>
<evidence type="ECO:0000256" key="1">
    <source>
        <dbReference type="SAM" id="MobiDB-lite"/>
    </source>
</evidence>
<sequence>MSTSPMLLVAAGCALACAWALWDVVGFHKKMTGSHEEERLEKRNDVLPQVAAAAAGGTVCSGLLVLVLARPESTGAKVLLVLLVAEALVCAGCIWVTDGLDRARHRDRIRELLTVALGAAIGSVFLASVGVVSQPGAREALGDVVDTVGAVFEGLLTLVAIVVTFIVVLGFMILLSWDEPNTPRRPPGMSRQVWNRQQRMLRRYRERYRGRGDSGSGYSGGSGDASGYDGYGGVSGDGGDGGGGD</sequence>
<dbReference type="Proteomes" id="UP000676079">
    <property type="component" value="Chromosome"/>
</dbReference>
<feature type="transmembrane region" description="Helical" evidence="2">
    <location>
        <begin position="46"/>
        <end position="69"/>
    </location>
</feature>
<name>A0ABX8BFF7_9ACTN</name>
<keyword evidence="2" id="KW-1133">Transmembrane helix</keyword>
<dbReference type="EMBL" id="CP074133">
    <property type="protein sequence ID" value="QUX20876.1"/>
    <property type="molecule type" value="Genomic_DNA"/>
</dbReference>
<feature type="transmembrane region" description="Helical" evidence="2">
    <location>
        <begin position="112"/>
        <end position="134"/>
    </location>
</feature>
<accession>A0ABX8BFF7</accession>
<dbReference type="RefSeq" id="WP_220562073.1">
    <property type="nucleotide sequence ID" value="NZ_CP074133.1"/>
</dbReference>
<evidence type="ECO:0000256" key="2">
    <source>
        <dbReference type="SAM" id="Phobius"/>
    </source>
</evidence>
<keyword evidence="4" id="KW-1185">Reference proteome</keyword>
<proteinExistence type="predicted"/>
<feature type="transmembrane region" description="Helical" evidence="2">
    <location>
        <begin position="6"/>
        <end position="25"/>
    </location>
</feature>